<keyword evidence="2" id="KW-1185">Reference proteome</keyword>
<dbReference type="EMBL" id="AVFL01000005">
    <property type="protein sequence ID" value="EWY41239.1"/>
    <property type="molecule type" value="Genomic_DNA"/>
</dbReference>
<proteinExistence type="predicted"/>
<dbReference type="AlphaFoldDB" id="W9H5D0"/>
<dbReference type="Proteomes" id="UP000019486">
    <property type="component" value="Unassembled WGS sequence"/>
</dbReference>
<evidence type="ECO:0000313" key="2">
    <source>
        <dbReference type="Proteomes" id="UP000019486"/>
    </source>
</evidence>
<name>W9H5D0_9PROT</name>
<organism evidence="1 2">
    <name type="scientific">Skermanella stibiiresistens SB22</name>
    <dbReference type="NCBI Taxonomy" id="1385369"/>
    <lineage>
        <taxon>Bacteria</taxon>
        <taxon>Pseudomonadati</taxon>
        <taxon>Pseudomonadota</taxon>
        <taxon>Alphaproteobacteria</taxon>
        <taxon>Rhodospirillales</taxon>
        <taxon>Azospirillaceae</taxon>
        <taxon>Skermanella</taxon>
    </lineage>
</organism>
<dbReference type="STRING" id="1385369.N825_30990"/>
<gene>
    <name evidence="1" type="ORF">N825_30990</name>
</gene>
<evidence type="ECO:0000313" key="1">
    <source>
        <dbReference type="EMBL" id="EWY41239.1"/>
    </source>
</evidence>
<accession>W9H5D0</accession>
<protein>
    <submittedName>
        <fullName evidence="1">Uncharacterized protein</fullName>
    </submittedName>
</protein>
<comment type="caution">
    <text evidence="1">The sequence shown here is derived from an EMBL/GenBank/DDBJ whole genome shotgun (WGS) entry which is preliminary data.</text>
</comment>
<reference evidence="1 2" key="1">
    <citation type="submission" date="2013-08" db="EMBL/GenBank/DDBJ databases">
        <title>The genome sequence of Skermanella stibiiresistens.</title>
        <authorList>
            <person name="Zhu W."/>
            <person name="Wang G."/>
        </authorList>
    </citation>
    <scope>NUCLEOTIDE SEQUENCE [LARGE SCALE GENOMIC DNA]</scope>
    <source>
        <strain evidence="1 2">SB22</strain>
    </source>
</reference>
<sequence length="140" mass="15485">MLEAYTRSLINACRTVGLEFRLASFSERELRLALDESDLDLTALFKRRCPSDGLSAGKIAGIIAFRLGRFKIVHIAEDGQSHGKIHLIQDLAAIYAVQSALLRADIPATRVLEIAYQMSRRHANQETLGIVFDTITSKAA</sequence>